<dbReference type="EMBL" id="JAWDIP010000003">
    <property type="protein sequence ID" value="MDY0395375.1"/>
    <property type="molecule type" value="Genomic_DNA"/>
</dbReference>
<reference evidence="1 2" key="1">
    <citation type="submission" date="2023-10" db="EMBL/GenBank/DDBJ databases">
        <title>Virgibacillus halophilus 5B73C genome.</title>
        <authorList>
            <person name="Miliotis G."/>
            <person name="Sengupta P."/>
            <person name="Hameed A."/>
            <person name="Chuvochina M."/>
            <person name="Mcdonagh F."/>
            <person name="Simpson A.C."/>
            <person name="Singh N.K."/>
            <person name="Rekha P.D."/>
            <person name="Raman K."/>
            <person name="Hugenholtz P."/>
            <person name="Venkateswaran K."/>
        </authorList>
    </citation>
    <scope>NUCLEOTIDE SEQUENCE [LARGE SCALE GENOMIC DNA]</scope>
    <source>
        <strain evidence="1 2">5B73C</strain>
    </source>
</reference>
<dbReference type="Proteomes" id="UP001281447">
    <property type="component" value="Unassembled WGS sequence"/>
</dbReference>
<evidence type="ECO:0000313" key="1">
    <source>
        <dbReference type="EMBL" id="MDY0395375.1"/>
    </source>
</evidence>
<organism evidence="1 2">
    <name type="scientific">Tigheibacillus halophilus</name>
    <dbReference type="NCBI Taxonomy" id="361280"/>
    <lineage>
        <taxon>Bacteria</taxon>
        <taxon>Bacillati</taxon>
        <taxon>Bacillota</taxon>
        <taxon>Bacilli</taxon>
        <taxon>Bacillales</taxon>
        <taxon>Bacillaceae</taxon>
        <taxon>Tigheibacillus</taxon>
    </lineage>
</organism>
<name>A0ABU5C7Q9_9BACI</name>
<sequence>MKKQVFEFKEVPVFSKIKMIDGKVVGLLEGYKKLPVELLPKDGEYPCIADRLN</sequence>
<protein>
    <submittedName>
        <fullName evidence="1">Uncharacterized protein</fullName>
    </submittedName>
</protein>
<accession>A0ABU5C7Q9</accession>
<keyword evidence="2" id="KW-1185">Reference proteome</keyword>
<proteinExistence type="predicted"/>
<evidence type="ECO:0000313" key="2">
    <source>
        <dbReference type="Proteomes" id="UP001281447"/>
    </source>
</evidence>
<gene>
    <name evidence="1" type="ORF">RWE15_14235</name>
</gene>
<dbReference type="RefSeq" id="WP_390356324.1">
    <property type="nucleotide sequence ID" value="NZ_JBHUIZ010000012.1"/>
</dbReference>
<comment type="caution">
    <text evidence="1">The sequence shown here is derived from an EMBL/GenBank/DDBJ whole genome shotgun (WGS) entry which is preliminary data.</text>
</comment>